<feature type="chain" id="PRO_5045210759" description="HYR domain-containing protein" evidence="2">
    <location>
        <begin position="34"/>
        <end position="405"/>
    </location>
</feature>
<feature type="signal peptide" evidence="2">
    <location>
        <begin position="1"/>
        <end position="33"/>
    </location>
</feature>
<accession>A0ABS2MAS7</accession>
<evidence type="ECO:0000256" key="2">
    <source>
        <dbReference type="SAM" id="SignalP"/>
    </source>
</evidence>
<dbReference type="InterPro" id="IPR013783">
    <property type="entry name" value="Ig-like_fold"/>
</dbReference>
<evidence type="ECO:0000313" key="3">
    <source>
        <dbReference type="EMBL" id="MBM7508284.1"/>
    </source>
</evidence>
<evidence type="ECO:0000256" key="1">
    <source>
        <dbReference type="SAM" id="MobiDB-lite"/>
    </source>
</evidence>
<dbReference type="Proteomes" id="UP000732378">
    <property type="component" value="Unassembled WGS sequence"/>
</dbReference>
<feature type="region of interest" description="Disordered" evidence="1">
    <location>
        <begin position="171"/>
        <end position="194"/>
    </location>
</feature>
<evidence type="ECO:0000313" key="4">
    <source>
        <dbReference type="Proteomes" id="UP000732378"/>
    </source>
</evidence>
<keyword evidence="4" id="KW-1185">Reference proteome</keyword>
<comment type="caution">
    <text evidence="3">The sequence shown here is derived from an EMBL/GenBank/DDBJ whole genome shotgun (WGS) entry which is preliminary data.</text>
</comment>
<name>A0ABS2MAS7_9ACTN</name>
<dbReference type="EMBL" id="JAFBBZ010000001">
    <property type="protein sequence ID" value="MBM7508284.1"/>
    <property type="molecule type" value="Genomic_DNA"/>
</dbReference>
<keyword evidence="2" id="KW-0732">Signal</keyword>
<evidence type="ECO:0008006" key="5">
    <source>
        <dbReference type="Google" id="ProtNLM"/>
    </source>
</evidence>
<reference evidence="3 4" key="1">
    <citation type="submission" date="2021-01" db="EMBL/GenBank/DDBJ databases">
        <title>Sequencing the genomes of 1000 actinobacteria strains.</title>
        <authorList>
            <person name="Klenk H.-P."/>
        </authorList>
    </citation>
    <scope>NUCLEOTIDE SEQUENCE [LARGE SCALE GENOMIC DNA]</scope>
    <source>
        <strain evidence="3 4">DSM 18239</strain>
    </source>
</reference>
<dbReference type="RefSeq" id="WP_193671102.1">
    <property type="nucleotide sequence ID" value="NZ_JACDTV010000025.1"/>
</dbReference>
<gene>
    <name evidence="3" type="ORF">JOE61_002098</name>
</gene>
<protein>
    <recommendedName>
        <fullName evidence="5">HYR domain-containing protein</fullName>
    </recommendedName>
</protein>
<organism evidence="3 4">
    <name type="scientific">Nocardioides salarius</name>
    <dbReference type="NCBI Taxonomy" id="374513"/>
    <lineage>
        <taxon>Bacteria</taxon>
        <taxon>Bacillati</taxon>
        <taxon>Actinomycetota</taxon>
        <taxon>Actinomycetes</taxon>
        <taxon>Propionibacteriales</taxon>
        <taxon>Nocardioidaceae</taxon>
        <taxon>Nocardioides</taxon>
    </lineage>
</organism>
<proteinExistence type="predicted"/>
<dbReference type="Gene3D" id="2.60.40.10">
    <property type="entry name" value="Immunoglobulins"/>
    <property type="match status" value="1"/>
</dbReference>
<sequence length="405" mass="42982">MTVPSSVRRGATLSAAVLVGTLLPVLSLPAAQADPGCTTEAAPPGELPLPLPLPAPIGPGDRCDDSEAPVTSSVSAVPAANTAGFIARDSVTFTFTGAHTDADADPIAFECQFFNTPEAPADDDWTPCASPQTYSDLEDTRRQLGGVETPYTFRVRAYDAADRGIDATSPTNLLLGTGGAETDLPDTDQTPEETSFKVDTQRPVASIFNTPFDRLTPERPMITTDSPTLRINGNEPALVFDCDIDGRAVPCRDDNVTFPDLGPGTQTLSVSVTDRAGNTSAAPVTTTFTVPEDLVAPGRRWKTRASRQAFGGDYLEASAYKTKLTVAGVDVREVRLLATTGPKSGKLKYKTPGGAWRKVRLGGKTTKRGQVVVVRNEQSAPFTGKIAFRVMSRGKPVQLDAIMLR</sequence>